<keyword evidence="1" id="KW-0472">Membrane</keyword>
<protein>
    <submittedName>
        <fullName evidence="2">Uncharacterized protein</fullName>
    </submittedName>
</protein>
<proteinExistence type="predicted"/>
<gene>
    <name evidence="2" type="ORF">COW36_10450</name>
</gene>
<feature type="transmembrane region" description="Helical" evidence="1">
    <location>
        <begin position="20"/>
        <end position="47"/>
    </location>
</feature>
<name>A0A2M7G5F3_9BACT</name>
<evidence type="ECO:0000313" key="2">
    <source>
        <dbReference type="EMBL" id="PIW17052.1"/>
    </source>
</evidence>
<reference evidence="2 3" key="1">
    <citation type="submission" date="2017-09" db="EMBL/GenBank/DDBJ databases">
        <title>Depth-based differentiation of microbial function through sediment-hosted aquifers and enrichment of novel symbionts in the deep terrestrial subsurface.</title>
        <authorList>
            <person name="Probst A.J."/>
            <person name="Ladd B."/>
            <person name="Jarett J.K."/>
            <person name="Geller-Mcgrath D.E."/>
            <person name="Sieber C.M."/>
            <person name="Emerson J.B."/>
            <person name="Anantharaman K."/>
            <person name="Thomas B.C."/>
            <person name="Malmstrom R."/>
            <person name="Stieglmeier M."/>
            <person name="Klingl A."/>
            <person name="Woyke T."/>
            <person name="Ryan C.M."/>
            <person name="Banfield J.F."/>
        </authorList>
    </citation>
    <scope>NUCLEOTIDE SEQUENCE [LARGE SCALE GENOMIC DNA]</scope>
    <source>
        <strain evidence="2">CG17_big_fil_post_rev_8_21_14_2_50_48_46</strain>
    </source>
</reference>
<evidence type="ECO:0000256" key="1">
    <source>
        <dbReference type="SAM" id="Phobius"/>
    </source>
</evidence>
<feature type="transmembrane region" description="Helical" evidence="1">
    <location>
        <begin position="135"/>
        <end position="159"/>
    </location>
</feature>
<feature type="transmembrane region" description="Helical" evidence="1">
    <location>
        <begin position="59"/>
        <end position="79"/>
    </location>
</feature>
<organism evidence="2 3">
    <name type="scientific">bacterium (Candidatus Blackallbacteria) CG17_big_fil_post_rev_8_21_14_2_50_48_46</name>
    <dbReference type="NCBI Taxonomy" id="2014261"/>
    <lineage>
        <taxon>Bacteria</taxon>
        <taxon>Candidatus Blackallbacteria</taxon>
    </lineage>
</organism>
<feature type="transmembrane region" description="Helical" evidence="1">
    <location>
        <begin position="107"/>
        <end position="126"/>
    </location>
</feature>
<keyword evidence="1" id="KW-0812">Transmembrane</keyword>
<dbReference type="EMBL" id="PFFQ01000031">
    <property type="protein sequence ID" value="PIW17052.1"/>
    <property type="molecule type" value="Genomic_DNA"/>
</dbReference>
<dbReference type="AlphaFoldDB" id="A0A2M7G5F3"/>
<evidence type="ECO:0000313" key="3">
    <source>
        <dbReference type="Proteomes" id="UP000231019"/>
    </source>
</evidence>
<dbReference type="Proteomes" id="UP000231019">
    <property type="component" value="Unassembled WGS sequence"/>
</dbReference>
<accession>A0A2M7G5F3</accession>
<comment type="caution">
    <text evidence="2">The sequence shown here is derived from an EMBL/GenBank/DDBJ whole genome shotgun (WGS) entry which is preliminary data.</text>
</comment>
<keyword evidence="1" id="KW-1133">Transmembrane helix</keyword>
<sequence length="165" mass="18955">MFMLQATAQPVLFLQPQGKLLLLAHALMAILLLGSMTHNCLITLRYLGGHFAKIRLEKLYVKVAFVAYLLSFGLGSLIYPNYRYHVRARYFDQTMPWASQLFDIKEHWTGIGLALFIVFFLFSLILNPKEDRTPLFVYVFLSLSLTLIVWFALISGLLLSSYRSV</sequence>